<dbReference type="Gene3D" id="3.40.50.300">
    <property type="entry name" value="P-loop containing nucleotide triphosphate hydrolases"/>
    <property type="match status" value="1"/>
</dbReference>
<feature type="repeat" description="WD" evidence="3">
    <location>
        <begin position="1027"/>
        <end position="1068"/>
    </location>
</feature>
<dbReference type="Gene3D" id="2.130.10.10">
    <property type="entry name" value="YVTN repeat-like/Quinoprotein amine dehydrogenase"/>
    <property type="match status" value="3"/>
</dbReference>
<dbReference type="InterPro" id="IPR020472">
    <property type="entry name" value="WD40_PAC1"/>
</dbReference>
<dbReference type="SMART" id="SM00320">
    <property type="entry name" value="WD40"/>
    <property type="match status" value="8"/>
</dbReference>
<evidence type="ECO:0000256" key="2">
    <source>
        <dbReference type="ARBA" id="ARBA00022737"/>
    </source>
</evidence>
<feature type="repeat" description="WD" evidence="3">
    <location>
        <begin position="859"/>
        <end position="900"/>
    </location>
</feature>
<organism evidence="7 8">
    <name type="scientific">Colletotrichum sojae</name>
    <dbReference type="NCBI Taxonomy" id="2175907"/>
    <lineage>
        <taxon>Eukaryota</taxon>
        <taxon>Fungi</taxon>
        <taxon>Dikarya</taxon>
        <taxon>Ascomycota</taxon>
        <taxon>Pezizomycotina</taxon>
        <taxon>Sordariomycetes</taxon>
        <taxon>Hypocreomycetidae</taxon>
        <taxon>Glomerellales</taxon>
        <taxon>Glomerellaceae</taxon>
        <taxon>Colletotrichum</taxon>
        <taxon>Colletotrichum orchidearum species complex</taxon>
    </lineage>
</organism>
<dbReference type="SUPFAM" id="SSF50998">
    <property type="entry name" value="Quinoprotein alcohol dehydrogenase-like"/>
    <property type="match status" value="1"/>
</dbReference>
<evidence type="ECO:0000256" key="4">
    <source>
        <dbReference type="SAM" id="MobiDB-lite"/>
    </source>
</evidence>
<protein>
    <submittedName>
        <fullName evidence="7">G-protein beta wd-40 repeats containing</fullName>
    </submittedName>
</protein>
<name>A0A8H6IRQ9_9PEZI</name>
<comment type="caution">
    <text evidence="7">The sequence shown here is derived from an EMBL/GenBank/DDBJ whole genome shotgun (WGS) entry which is preliminary data.</text>
</comment>
<feature type="domain" description="Nucleoside phosphorylase" evidence="5">
    <location>
        <begin position="84"/>
        <end position="377"/>
    </location>
</feature>
<accession>A0A8H6IRQ9</accession>
<evidence type="ECO:0000256" key="3">
    <source>
        <dbReference type="PROSITE-ProRule" id="PRU00221"/>
    </source>
</evidence>
<dbReference type="CDD" id="cd00200">
    <property type="entry name" value="WD40"/>
    <property type="match status" value="1"/>
</dbReference>
<dbReference type="InterPro" id="IPR035994">
    <property type="entry name" value="Nucleoside_phosphorylase_sf"/>
</dbReference>
<dbReference type="Pfam" id="PF24883">
    <property type="entry name" value="NPHP3_N"/>
    <property type="match status" value="1"/>
</dbReference>
<dbReference type="PRINTS" id="PR00320">
    <property type="entry name" value="GPROTEINBRPT"/>
</dbReference>
<evidence type="ECO:0000313" key="7">
    <source>
        <dbReference type="EMBL" id="KAF6793373.1"/>
    </source>
</evidence>
<dbReference type="EMBL" id="WIGN01000435">
    <property type="protein sequence ID" value="KAF6793373.1"/>
    <property type="molecule type" value="Genomic_DNA"/>
</dbReference>
<feature type="repeat" description="WD" evidence="3">
    <location>
        <begin position="985"/>
        <end position="1026"/>
    </location>
</feature>
<reference evidence="7 8" key="1">
    <citation type="journal article" date="2020" name="Phytopathology">
        <title>Genome Sequence Resources of Colletotrichum truncatum, C. plurivorum, C. musicola, and C. sojae: Four Species Pathogenic to Soybean (Glycine max).</title>
        <authorList>
            <person name="Rogerio F."/>
            <person name="Boufleur T.R."/>
            <person name="Ciampi-Guillardi M."/>
            <person name="Sukno S.A."/>
            <person name="Thon M.R."/>
            <person name="Massola Junior N.S."/>
            <person name="Baroncelli R."/>
        </authorList>
    </citation>
    <scope>NUCLEOTIDE SEQUENCE [LARGE SCALE GENOMIC DNA]</scope>
    <source>
        <strain evidence="7 8">LFN0009</strain>
    </source>
</reference>
<feature type="domain" description="Nephrocystin 3-like N-terminal" evidence="6">
    <location>
        <begin position="453"/>
        <end position="579"/>
    </location>
</feature>
<dbReference type="GO" id="GO:0009116">
    <property type="term" value="P:nucleoside metabolic process"/>
    <property type="evidence" value="ECO:0007669"/>
    <property type="project" value="InterPro"/>
</dbReference>
<dbReference type="InterPro" id="IPR011047">
    <property type="entry name" value="Quinoprotein_ADH-like_sf"/>
</dbReference>
<evidence type="ECO:0000256" key="1">
    <source>
        <dbReference type="ARBA" id="ARBA00022574"/>
    </source>
</evidence>
<dbReference type="InterPro" id="IPR027417">
    <property type="entry name" value="P-loop_NTPase"/>
</dbReference>
<dbReference type="InterPro" id="IPR019775">
    <property type="entry name" value="WD40_repeat_CS"/>
</dbReference>
<gene>
    <name evidence="7" type="ORF">CSOJ01_13954</name>
</gene>
<feature type="repeat" description="WD" evidence="3">
    <location>
        <begin position="1156"/>
        <end position="1197"/>
    </location>
</feature>
<feature type="region of interest" description="Disordered" evidence="4">
    <location>
        <begin position="1"/>
        <end position="67"/>
    </location>
</feature>
<keyword evidence="8" id="KW-1185">Reference proteome</keyword>
<evidence type="ECO:0000259" key="6">
    <source>
        <dbReference type="Pfam" id="PF24883"/>
    </source>
</evidence>
<dbReference type="PROSITE" id="PS00678">
    <property type="entry name" value="WD_REPEATS_1"/>
    <property type="match status" value="3"/>
</dbReference>
<dbReference type="GO" id="GO:0003824">
    <property type="term" value="F:catalytic activity"/>
    <property type="evidence" value="ECO:0007669"/>
    <property type="project" value="InterPro"/>
</dbReference>
<dbReference type="Gene3D" id="3.40.50.1580">
    <property type="entry name" value="Nucleoside phosphorylase domain"/>
    <property type="match status" value="1"/>
</dbReference>
<dbReference type="Pfam" id="PF01048">
    <property type="entry name" value="PNP_UDP_1"/>
    <property type="match status" value="1"/>
</dbReference>
<dbReference type="Pfam" id="PF00400">
    <property type="entry name" value="WD40"/>
    <property type="match status" value="8"/>
</dbReference>
<dbReference type="InterPro" id="IPR015943">
    <property type="entry name" value="WD40/YVTN_repeat-like_dom_sf"/>
</dbReference>
<dbReference type="InterPro" id="IPR056884">
    <property type="entry name" value="NPHP3-like_N"/>
</dbReference>
<feature type="repeat" description="WD" evidence="3">
    <location>
        <begin position="943"/>
        <end position="984"/>
    </location>
</feature>
<dbReference type="InterPro" id="IPR000845">
    <property type="entry name" value="Nucleoside_phosphorylase_d"/>
</dbReference>
<sequence>MPKSNSNAESNDDVGTNAGAHMRSGLKRSRGSESGQSSYPCGRSQTNLSTVTGINDSDFRPSKQIRTIDAPENESVIALEEYTVGWVCALPFEMAAAKGMLDQIYPDLPQQDPADHNSYILGQTQGHNVVIACLPAGIFGTTTAATVAKDLLRTFKSIRFGLMVGIGGGVPSRTHDIRLGDIVVSQPTGTNGGVVQYDRGKTVQEGEFQRTGSLNTPPQILLAAISRLQTEHLTEDSRIPQFLSELVIKYPKMKKKSAYQGISNDCLFQAEYDHVDLDSTCGQCDCTQTIQRDAREDTDPFIHYGTIASGNQVIKHGKTRDRLNREFGVLCFEMEAAGLQDFPCLVIRGICDYADSHKNKTWQEYAAATAAAFAKELLSVIPPERVLQEKPIQQLVSSNQILEDRPIDLPIVKEARYDSADVQDSPKCESGTRLRIRETIHHWAHDDSAEPRPAGTGKSTIARTVADSFAAEKRLVACYFFKRGEQGRNDTTRLFPTLAMQLAEAIPSFKGCLQKSLYGLDRDAVEQKGLEIQFEKLLWLPLRNLPPIDASNVSRVIIIDALDECERPERLPRVLNLLSKLRDITAVFLGNEEAESDQQLQFLGALVLLATPLPAISLTLLLGIDMDDVNWWLPELHAVLDIPAEPDGPIRLLHKSFSDFLLSPYDSGVGKYRVDPAETHAMLAAKCIQCMKTRLKRDICNIQKLDMSRDDIDQEVIGTHIPADLEYACLYWVYHLQRSGRLRGDDVCVFLFEHFLHWLEALALLGRLSAGALAVKELLNTFQLPNAPIELSEFAKDAAKVIAGFGSIIERTPLQIYGALILLSPVMSKVRQRFWDQRLPSIICIEGVKSDWDAYHQTLEGHGGWVTAVAFSPDGQVIASASHDKTVRLWDAVTGAHHQTLEGHGDSVRAVAISPNGHVIASASHDKTVRLWDAATGAHRQTLEGHGDSVSAVVFSPDGQVIASASYDKTVRLWDAATGAHRQTLEGHGGSVSAVVFSPDGQVITWAESDETVRLWDAATGAHHQTLKGHGDSVTAVAFSPNGHVIASASDDETVRLLDAATGAHRQTLEAHCYRVMAVAFSPDGQVIASTSTVSASFDEIRLWDTATGAHRQKLEGHGGSVSAVAFSPGGQVIASVSSDKVWIWDTATGAHRQTLKGHGSLVLAVAFSPDGQVIASASYDKTVRLWDAATGAHRQTVEGRTRSLTFDPLSSTQLLTDFGVVDLLTDSLVSGSRSPEEMVLSPTICGLGLSSDETWIMQGNERVVWLPNEYRPTASAVRGSVLFIGCLSGRVIHITATIM</sequence>
<evidence type="ECO:0000259" key="5">
    <source>
        <dbReference type="Pfam" id="PF01048"/>
    </source>
</evidence>
<feature type="compositionally biased region" description="Polar residues" evidence="4">
    <location>
        <begin position="32"/>
        <end position="55"/>
    </location>
</feature>
<dbReference type="SUPFAM" id="SSF53167">
    <property type="entry name" value="Purine and uridine phosphorylases"/>
    <property type="match status" value="1"/>
</dbReference>
<dbReference type="PROSITE" id="PS50082">
    <property type="entry name" value="WD_REPEATS_2"/>
    <property type="match status" value="7"/>
</dbReference>
<dbReference type="InterPro" id="IPR001680">
    <property type="entry name" value="WD40_rpt"/>
</dbReference>
<dbReference type="PANTHER" id="PTHR46082">
    <property type="entry name" value="ATP/GTP-BINDING PROTEIN-RELATED"/>
    <property type="match status" value="1"/>
</dbReference>
<proteinExistence type="predicted"/>
<keyword evidence="2" id="KW-0677">Repeat</keyword>
<dbReference type="InterPro" id="IPR053137">
    <property type="entry name" value="NLR-like"/>
</dbReference>
<evidence type="ECO:0000313" key="8">
    <source>
        <dbReference type="Proteomes" id="UP000652219"/>
    </source>
</evidence>
<dbReference type="Proteomes" id="UP000652219">
    <property type="component" value="Unassembled WGS sequence"/>
</dbReference>
<keyword evidence="1 3" id="KW-0853">WD repeat</keyword>
<feature type="repeat" description="WD" evidence="3">
    <location>
        <begin position="1115"/>
        <end position="1155"/>
    </location>
</feature>
<dbReference type="PANTHER" id="PTHR46082:SF11">
    <property type="entry name" value="AAA+ ATPASE DOMAIN-CONTAINING PROTEIN-RELATED"/>
    <property type="match status" value="1"/>
</dbReference>
<feature type="repeat" description="WD" evidence="3">
    <location>
        <begin position="901"/>
        <end position="942"/>
    </location>
</feature>
<dbReference type="PROSITE" id="PS50294">
    <property type="entry name" value="WD_REPEATS_REGION"/>
    <property type="match status" value="6"/>
</dbReference>